<evidence type="ECO:0000313" key="1">
    <source>
        <dbReference type="EMBL" id="RNA33153.1"/>
    </source>
</evidence>
<evidence type="ECO:0000313" key="2">
    <source>
        <dbReference type="Proteomes" id="UP000276133"/>
    </source>
</evidence>
<sequence>MFQKTKKKKYKIKLLSHNNCQVLINGCHFFKIQKYYSSLYQGKLAIFFLYKKSVPGFLFLVEDTRQFGMVINLPLSIVLKPYYMSS</sequence>
<proteinExistence type="predicted"/>
<comment type="caution">
    <text evidence="1">The sequence shown here is derived from an EMBL/GenBank/DDBJ whole genome shotgun (WGS) entry which is preliminary data.</text>
</comment>
<dbReference type="AlphaFoldDB" id="A0A3M7SBF3"/>
<dbReference type="Proteomes" id="UP000276133">
    <property type="component" value="Unassembled WGS sequence"/>
</dbReference>
<gene>
    <name evidence="1" type="ORF">BpHYR1_037093</name>
</gene>
<reference evidence="1 2" key="1">
    <citation type="journal article" date="2018" name="Sci. Rep.">
        <title>Genomic signatures of local adaptation to the degree of environmental predictability in rotifers.</title>
        <authorList>
            <person name="Franch-Gras L."/>
            <person name="Hahn C."/>
            <person name="Garcia-Roger E.M."/>
            <person name="Carmona M.J."/>
            <person name="Serra M."/>
            <person name="Gomez A."/>
        </authorList>
    </citation>
    <scope>NUCLEOTIDE SEQUENCE [LARGE SCALE GENOMIC DNA]</scope>
    <source>
        <strain evidence="1">HYR1</strain>
    </source>
</reference>
<name>A0A3M7SBF3_BRAPC</name>
<organism evidence="1 2">
    <name type="scientific">Brachionus plicatilis</name>
    <name type="common">Marine rotifer</name>
    <name type="synonym">Brachionus muelleri</name>
    <dbReference type="NCBI Taxonomy" id="10195"/>
    <lineage>
        <taxon>Eukaryota</taxon>
        <taxon>Metazoa</taxon>
        <taxon>Spiralia</taxon>
        <taxon>Gnathifera</taxon>
        <taxon>Rotifera</taxon>
        <taxon>Eurotatoria</taxon>
        <taxon>Monogononta</taxon>
        <taxon>Pseudotrocha</taxon>
        <taxon>Ploima</taxon>
        <taxon>Brachionidae</taxon>
        <taxon>Brachionus</taxon>
    </lineage>
</organism>
<keyword evidence="2" id="KW-1185">Reference proteome</keyword>
<dbReference type="EMBL" id="REGN01001679">
    <property type="protein sequence ID" value="RNA33153.1"/>
    <property type="molecule type" value="Genomic_DNA"/>
</dbReference>
<accession>A0A3M7SBF3</accession>
<protein>
    <submittedName>
        <fullName evidence="1">Uncharacterized protein</fullName>
    </submittedName>
</protein>